<dbReference type="InterPro" id="IPR017853">
    <property type="entry name" value="GH"/>
</dbReference>
<organism evidence="16 17">
    <name type="scientific">Saccoglossus kowalevskii</name>
    <name type="common">Acorn worm</name>
    <dbReference type="NCBI Taxonomy" id="10224"/>
    <lineage>
        <taxon>Eukaryota</taxon>
        <taxon>Metazoa</taxon>
        <taxon>Hemichordata</taxon>
        <taxon>Enteropneusta</taxon>
        <taxon>Harrimaniidae</taxon>
        <taxon>Saccoglossus</taxon>
    </lineage>
</organism>
<evidence type="ECO:0000313" key="16">
    <source>
        <dbReference type="Proteomes" id="UP000694865"/>
    </source>
</evidence>
<evidence type="ECO:0000259" key="14">
    <source>
        <dbReference type="Pfam" id="PF17387"/>
    </source>
</evidence>
<evidence type="ECO:0000256" key="2">
    <source>
        <dbReference type="ARBA" id="ARBA00012657"/>
    </source>
</evidence>
<evidence type="ECO:0000256" key="6">
    <source>
        <dbReference type="ARBA" id="ARBA00022963"/>
    </source>
</evidence>
<evidence type="ECO:0000256" key="7">
    <source>
        <dbReference type="ARBA" id="ARBA00023098"/>
    </source>
</evidence>
<keyword evidence="6" id="KW-0442">Lipid degradation</keyword>
<keyword evidence="4" id="KW-0378">Hydrolase</keyword>
<evidence type="ECO:0000256" key="8">
    <source>
        <dbReference type="ARBA" id="ARBA00023157"/>
    </source>
</evidence>
<dbReference type="PANTHER" id="PTHR15172:SF1">
    <property type="entry name" value="GALACTOCEREBROSIDASE"/>
    <property type="match status" value="1"/>
</dbReference>
<evidence type="ECO:0000256" key="3">
    <source>
        <dbReference type="ARBA" id="ARBA00022729"/>
    </source>
</evidence>
<evidence type="ECO:0000256" key="9">
    <source>
        <dbReference type="ARBA" id="ARBA00023180"/>
    </source>
</evidence>
<keyword evidence="5" id="KW-0746">Sphingolipid metabolism</keyword>
<dbReference type="InterPro" id="IPR049162">
    <property type="entry name" value="GH59_C"/>
</dbReference>
<dbReference type="GeneID" id="100376265"/>
<keyword evidence="3 12" id="KW-0732">Signal</keyword>
<evidence type="ECO:0000259" key="15">
    <source>
        <dbReference type="Pfam" id="PF21708"/>
    </source>
</evidence>
<keyword evidence="10" id="KW-0326">Glycosidase</keyword>
<accession>A0ABM0GQA0</accession>
<keyword evidence="9" id="KW-0325">Glycoprotein</keyword>
<feature type="domain" description="Glycosyl hydrolase family 59 C-terminal lectin" evidence="15">
    <location>
        <begin position="494"/>
        <end position="663"/>
    </location>
</feature>
<evidence type="ECO:0000256" key="11">
    <source>
        <dbReference type="ARBA" id="ARBA00033098"/>
    </source>
</evidence>
<dbReference type="PANTHER" id="PTHR15172">
    <property type="entry name" value="GALACTOCEREBROSIDASE"/>
    <property type="match status" value="1"/>
</dbReference>
<dbReference type="Gene3D" id="3.20.20.80">
    <property type="entry name" value="Glycosidases"/>
    <property type="match status" value="1"/>
</dbReference>
<comment type="similarity">
    <text evidence="1">Belongs to the glycosyl hydrolase 59 family.</text>
</comment>
<protein>
    <recommendedName>
        <fullName evidence="2">galactosylceramidase</fullName>
        <ecNumber evidence="2">3.2.1.46</ecNumber>
    </recommendedName>
    <alternativeName>
        <fullName evidence="11">Galactosylceramidase</fullName>
    </alternativeName>
</protein>
<proteinExistence type="inferred from homology"/>
<keyword evidence="16" id="KW-1185">Reference proteome</keyword>
<evidence type="ECO:0000256" key="12">
    <source>
        <dbReference type="SAM" id="SignalP"/>
    </source>
</evidence>
<evidence type="ECO:0000256" key="5">
    <source>
        <dbReference type="ARBA" id="ARBA00022919"/>
    </source>
</evidence>
<evidence type="ECO:0000256" key="1">
    <source>
        <dbReference type="ARBA" id="ARBA00005637"/>
    </source>
</evidence>
<feature type="domain" description="Glycosyl hydrolase family 59 central" evidence="14">
    <location>
        <begin position="347"/>
        <end position="458"/>
    </location>
</feature>
<evidence type="ECO:0000256" key="10">
    <source>
        <dbReference type="ARBA" id="ARBA00023295"/>
    </source>
</evidence>
<feature type="signal peptide" evidence="12">
    <location>
        <begin position="1"/>
        <end position="28"/>
    </location>
</feature>
<feature type="domain" description="Glycosyl hydrolase family 59 catalytic" evidence="13">
    <location>
        <begin position="41"/>
        <end position="334"/>
    </location>
</feature>
<sequence length="666" mass="75064">MVVKMVLPVIFFFQVLLLASYFNQPHHAYDIDDTNGLGRQFDGIGAISGGGATSRLLVSYAEPYRSQILDYLFKPNFGASLHIFKVEIGGDAQSSDGSEPSHMHSSDDENYYRGYEWWLMKEAKKRNPDIKLYGLPWTFPGWIGNGTTSPYANPQLTAWYVTKWIQGAKQYHNLMIDYIGIWNERLYNITYVETLRKTLDSNGLNNVKIVASDSHWGIVDDLLKDKVFFNTVDIVGVHYTGTLTVPDALKTNKPLWSSEDYSTFNDNVGGGCWARLLNQNYVNGHMTSTISWNLIASYYDKIDWERDGLMTAIEPWSGHYEVASPIYVTAHTSQFTKPGWYYYPHGHGVSHLDKGGSFVALTNSKDLTVVIETMSHDHSICVRPPLPKYTVDKQNATFQLKGSFAGITELFVWYTKLGFNGDPSKFFEKQTPIKVVNGTFSLLLGVDELYTLTTLSVGHKGQYPNSPASEPFPLPYSDDFEKYAEFSEADYFADQSGVFEIRQSNDLEHGKVMRQVVPQRPVVWCNDSDSPTSIIGNHNWTNVNVSSDIYLEDKNGGVLLASRVSSAGCSMRNARGVFLWLSPGKYELTTDHERWDKMKSGTCEMQAQKWYRASLYVKDSKVIAHLNGKKLFDVNIEVGSSKGWAAIGTLAHNYAQFDNFNIDPTG</sequence>
<evidence type="ECO:0000256" key="4">
    <source>
        <dbReference type="ARBA" id="ARBA00022801"/>
    </source>
</evidence>
<dbReference type="InterPro" id="IPR001286">
    <property type="entry name" value="Glyco_hydro_59"/>
</dbReference>
<dbReference type="Pfam" id="PF17387">
    <property type="entry name" value="Glyco_hydro_59M"/>
    <property type="match status" value="1"/>
</dbReference>
<dbReference type="Gene3D" id="3.20.20.70">
    <property type="entry name" value="Aldolase class I"/>
    <property type="match status" value="1"/>
</dbReference>
<dbReference type="Gene3D" id="2.60.120.560">
    <property type="entry name" value="Exo-inulinase, domain 1"/>
    <property type="match status" value="1"/>
</dbReference>
<dbReference type="SUPFAM" id="SSF51445">
    <property type="entry name" value="(Trans)glycosidases"/>
    <property type="match status" value="1"/>
</dbReference>
<keyword evidence="8" id="KW-1015">Disulfide bond</keyword>
<dbReference type="Proteomes" id="UP000694865">
    <property type="component" value="Unplaced"/>
</dbReference>
<dbReference type="InterPro" id="IPR049161">
    <property type="entry name" value="GH59_cat"/>
</dbReference>
<reference evidence="17" key="1">
    <citation type="submission" date="2025-08" db="UniProtKB">
        <authorList>
            <consortium name="RefSeq"/>
        </authorList>
    </citation>
    <scope>IDENTIFICATION</scope>
    <source>
        <tissue evidence="17">Testes</tissue>
    </source>
</reference>
<dbReference type="InterPro" id="IPR013785">
    <property type="entry name" value="Aldolase_TIM"/>
</dbReference>
<feature type="chain" id="PRO_5045546192" description="galactosylceramidase" evidence="12">
    <location>
        <begin position="29"/>
        <end position="666"/>
    </location>
</feature>
<dbReference type="PRINTS" id="PR00850">
    <property type="entry name" value="GLHYDRLASE59"/>
</dbReference>
<gene>
    <name evidence="17" type="primary">LOC100376265</name>
</gene>
<keyword evidence="7" id="KW-0443">Lipid metabolism</keyword>
<dbReference type="Pfam" id="PF02057">
    <property type="entry name" value="Glyco_hydro_59"/>
    <property type="match status" value="1"/>
</dbReference>
<evidence type="ECO:0000259" key="13">
    <source>
        <dbReference type="Pfam" id="PF02057"/>
    </source>
</evidence>
<dbReference type="RefSeq" id="XP_002734950.1">
    <property type="nucleotide sequence ID" value="XM_002734904.2"/>
</dbReference>
<dbReference type="Pfam" id="PF21708">
    <property type="entry name" value="Glyco_hydro_59_C"/>
    <property type="match status" value="1"/>
</dbReference>
<dbReference type="InterPro" id="IPR035394">
    <property type="entry name" value="Glyco_hydro_59_dom"/>
</dbReference>
<name>A0ABM0GQA0_SACKO</name>
<evidence type="ECO:0000313" key="17">
    <source>
        <dbReference type="RefSeq" id="XP_002734950.1"/>
    </source>
</evidence>
<dbReference type="EC" id="3.2.1.46" evidence="2"/>